<accession>W6U8P8</accession>
<keyword evidence="2" id="KW-1185">Reference proteome</keyword>
<proteinExistence type="predicted"/>
<organism evidence="1 2">
    <name type="scientific">Echinococcus granulosus</name>
    <name type="common">Hydatid tapeworm</name>
    <dbReference type="NCBI Taxonomy" id="6210"/>
    <lineage>
        <taxon>Eukaryota</taxon>
        <taxon>Metazoa</taxon>
        <taxon>Spiralia</taxon>
        <taxon>Lophotrochozoa</taxon>
        <taxon>Platyhelminthes</taxon>
        <taxon>Cestoda</taxon>
        <taxon>Eucestoda</taxon>
        <taxon>Cyclophyllidea</taxon>
        <taxon>Taeniidae</taxon>
        <taxon>Echinococcus</taxon>
        <taxon>Echinococcus granulosus group</taxon>
    </lineage>
</organism>
<protein>
    <submittedName>
        <fullName evidence="1">Uncharacterized protein</fullName>
    </submittedName>
</protein>
<evidence type="ECO:0000313" key="2">
    <source>
        <dbReference type="Proteomes" id="UP000019149"/>
    </source>
</evidence>
<dbReference type="GeneID" id="36346000"/>
<dbReference type="EMBL" id="APAU02000205">
    <property type="protein sequence ID" value="EUB54867.1"/>
    <property type="molecule type" value="Genomic_DNA"/>
</dbReference>
<sequence>MAHSAIRRFRLLRPTSVFQLFTLTHFSTTTSRCILIDATPPVGHRCRPPSKTTGLGKERIFVQYSGWSSRTVCTL</sequence>
<name>W6U8P8_ECHGR</name>
<dbReference type="KEGG" id="egl:EGR_10285"/>
<reference evidence="1 2" key="1">
    <citation type="journal article" date="2013" name="Nat. Genet.">
        <title>The genome of the hydatid tapeworm Echinococcus granulosus.</title>
        <authorList>
            <person name="Zheng H."/>
            <person name="Zhang W."/>
            <person name="Zhang L."/>
            <person name="Zhang Z."/>
            <person name="Li J."/>
            <person name="Lu G."/>
            <person name="Zhu Y."/>
            <person name="Wang Y."/>
            <person name="Huang Y."/>
            <person name="Liu J."/>
            <person name="Kang H."/>
            <person name="Chen J."/>
            <person name="Wang L."/>
            <person name="Chen A."/>
            <person name="Yu S."/>
            <person name="Gao Z."/>
            <person name="Jin L."/>
            <person name="Gu W."/>
            <person name="Wang Z."/>
            <person name="Zhao L."/>
            <person name="Shi B."/>
            <person name="Wen H."/>
            <person name="Lin R."/>
            <person name="Jones M.K."/>
            <person name="Brejova B."/>
            <person name="Vinar T."/>
            <person name="Zhao G."/>
            <person name="McManus D.P."/>
            <person name="Chen Z."/>
            <person name="Zhou Y."/>
            <person name="Wang S."/>
        </authorList>
    </citation>
    <scope>NUCLEOTIDE SEQUENCE [LARGE SCALE GENOMIC DNA]</scope>
</reference>
<dbReference type="RefSeq" id="XP_024346063.1">
    <property type="nucleotide sequence ID" value="XM_024499534.1"/>
</dbReference>
<gene>
    <name evidence="1" type="ORF">EGR_10285</name>
</gene>
<comment type="caution">
    <text evidence="1">The sequence shown here is derived from an EMBL/GenBank/DDBJ whole genome shotgun (WGS) entry which is preliminary data.</text>
</comment>
<evidence type="ECO:0000313" key="1">
    <source>
        <dbReference type="EMBL" id="EUB54867.1"/>
    </source>
</evidence>
<dbReference type="AlphaFoldDB" id="W6U8P8"/>
<dbReference type="CTD" id="36346000"/>
<dbReference type="Proteomes" id="UP000019149">
    <property type="component" value="Unassembled WGS sequence"/>
</dbReference>